<name>A0ABN8ZPK7_RANTA</name>
<organism evidence="1 2">
    <name type="scientific">Rangifer tarandus platyrhynchus</name>
    <name type="common">Svalbard reindeer</name>
    <dbReference type="NCBI Taxonomy" id="3082113"/>
    <lineage>
        <taxon>Eukaryota</taxon>
        <taxon>Metazoa</taxon>
        <taxon>Chordata</taxon>
        <taxon>Craniata</taxon>
        <taxon>Vertebrata</taxon>
        <taxon>Euteleostomi</taxon>
        <taxon>Mammalia</taxon>
        <taxon>Eutheria</taxon>
        <taxon>Laurasiatheria</taxon>
        <taxon>Artiodactyla</taxon>
        <taxon>Ruminantia</taxon>
        <taxon>Pecora</taxon>
        <taxon>Cervidae</taxon>
        <taxon>Odocoileinae</taxon>
        <taxon>Rangifer</taxon>
    </lineage>
</organism>
<dbReference type="EMBL" id="OX459940">
    <property type="protein sequence ID" value="CAI9174166.1"/>
    <property type="molecule type" value="Genomic_DNA"/>
</dbReference>
<evidence type="ECO:0000313" key="1">
    <source>
        <dbReference type="EMBL" id="CAI9174166.1"/>
    </source>
</evidence>
<keyword evidence="2" id="KW-1185">Reference proteome</keyword>
<sequence length="112" mass="12011">MASSCLKNCLCCEGPEVECVHLSEVKQGFVPAWLFAGRPGSPTRRFAPRPPVGGATWRSFYAGNFQAAAARQLWPLYAKEVGVPGRGSCVLQSFLISLPKVEGELCAPKGLT</sequence>
<reference evidence="1" key="1">
    <citation type="submission" date="2023-04" db="EMBL/GenBank/DDBJ databases">
        <authorList>
            <consortium name="ELIXIR-Norway"/>
        </authorList>
    </citation>
    <scope>NUCLEOTIDE SEQUENCE [LARGE SCALE GENOMIC DNA]</scope>
</reference>
<gene>
    <name evidence="1" type="ORF">MRATA1EN1_LOCUS23128</name>
</gene>
<accession>A0ABN8ZPK7</accession>
<dbReference type="Proteomes" id="UP001176941">
    <property type="component" value="Chromosome 4"/>
</dbReference>
<proteinExistence type="predicted"/>
<protein>
    <submittedName>
        <fullName evidence="1">Uncharacterized protein</fullName>
    </submittedName>
</protein>
<evidence type="ECO:0000313" key="2">
    <source>
        <dbReference type="Proteomes" id="UP001176941"/>
    </source>
</evidence>